<evidence type="ECO:0000256" key="3">
    <source>
        <dbReference type="ARBA" id="ARBA00004239"/>
    </source>
</evidence>
<feature type="binding site" evidence="15">
    <location>
        <position position="562"/>
    </location>
    <ligand>
        <name>Ca(2+)</name>
        <dbReference type="ChEBI" id="CHEBI:29108"/>
    </ligand>
</feature>
<feature type="active site" description="Charge relay system" evidence="15">
    <location>
        <position position="296"/>
    </location>
</feature>
<dbReference type="STRING" id="578458.D8PQM8"/>
<dbReference type="GO" id="GO:0046872">
    <property type="term" value="F:metal ion binding"/>
    <property type="evidence" value="ECO:0007669"/>
    <property type="project" value="UniProtKB-UniRule"/>
</dbReference>
<dbReference type="RefSeq" id="XP_003037996.1">
    <property type="nucleotide sequence ID" value="XM_003037950.1"/>
</dbReference>
<dbReference type="InterPro" id="IPR030400">
    <property type="entry name" value="Sedolisin_dom"/>
</dbReference>
<evidence type="ECO:0000256" key="12">
    <source>
        <dbReference type="ARBA" id="ARBA00023026"/>
    </source>
</evidence>
<keyword evidence="9 15" id="KW-0378">Hydrolase</keyword>
<dbReference type="InterPro" id="IPR023828">
    <property type="entry name" value="Peptidase_S8_Ser-AS"/>
</dbReference>
<dbReference type="InterPro" id="IPR015366">
    <property type="entry name" value="S53_propep"/>
</dbReference>
<evidence type="ECO:0000256" key="14">
    <source>
        <dbReference type="ARBA" id="ARBA00023180"/>
    </source>
</evidence>
<dbReference type="PROSITE" id="PS51695">
    <property type="entry name" value="SEDOLISIN"/>
    <property type="match status" value="1"/>
</dbReference>
<proteinExistence type="predicted"/>
<dbReference type="PROSITE" id="PS00138">
    <property type="entry name" value="SUBTILASE_SER"/>
    <property type="match status" value="1"/>
</dbReference>
<comment type="cofactor">
    <cofactor evidence="15">
        <name>Ca(2+)</name>
        <dbReference type="ChEBI" id="CHEBI:29108"/>
    </cofactor>
    <text evidence="15">Binds 1 Ca(2+) ion per subunit.</text>
</comment>
<evidence type="ECO:0000313" key="19">
    <source>
        <dbReference type="Proteomes" id="UP000007431"/>
    </source>
</evidence>
<evidence type="ECO:0000256" key="8">
    <source>
        <dbReference type="ARBA" id="ARBA00022729"/>
    </source>
</evidence>
<dbReference type="InterPro" id="IPR050819">
    <property type="entry name" value="Tripeptidyl-peptidase_I"/>
</dbReference>
<dbReference type="CDD" id="cd04056">
    <property type="entry name" value="Peptidases_S53"/>
    <property type="match status" value="1"/>
</dbReference>
<dbReference type="SMART" id="SM00944">
    <property type="entry name" value="Pro-kuma_activ"/>
    <property type="match status" value="1"/>
</dbReference>
<evidence type="ECO:0000313" key="18">
    <source>
        <dbReference type="EMBL" id="EFJ03094.1"/>
    </source>
</evidence>
<dbReference type="PANTHER" id="PTHR14218">
    <property type="entry name" value="PROTEASE S8 TRIPEPTIDYL PEPTIDASE I CLN2"/>
    <property type="match status" value="1"/>
</dbReference>
<dbReference type="FunFam" id="3.40.50.200:FF:000015">
    <property type="entry name" value="Tripeptidyl peptidase A"/>
    <property type="match status" value="1"/>
</dbReference>
<evidence type="ECO:0000256" key="4">
    <source>
        <dbReference type="ARBA" id="ARBA00012462"/>
    </source>
</evidence>
<keyword evidence="11 15" id="KW-0106">Calcium</keyword>
<sequence length="608" mass="65988">MRAFALVLVAAAIAVSAKSTAAILDRDFAVKETVQPPPVWVKHSSPSPDHIIKLRIALPQPNFDILEKLLYDVSDPYHESYGLHLSKEEVETLVAPEEDSVSAVTEWLATHGLQEEHLERSPAGDWVTIRVPVQLAEEMLDTKYHVYKHVYENEYIVRTTSYSLPAHLHEHIELVQPTTVFGSLKAFRSTIVLPDDEMAFTRDAEGNTLLAAAATNCTATITVDCIKQYYNATDYEADPTLNNSIGITGYLEEFANYDDLQLFYADQLPEALNSSFDYISVNGGKNNQSSDAAGGEADLDVQFAFGISHPIQNKTFWSTAGKPPFKPDLGTPTNTNEPYTEWLDFVLSQDDIPLVISTSYGDDEQTVPEPFARRVCRGFAQLGARGVSLLFSSGDGGVGDGEYDPAQSQCISNDGKNTTKFLPGFPASCPYVTAVGGTTLTKDNEEVAVSRFFSGAGFSEYFKRPAYQHDTVKAYLADLPNGTYDGLFNRHGRAFPDVSAFGDRFRVFWGGEPVLIGGTSASSPAFAGIVALLNDARLSAGLPPLGFLNPFFYSKGAAGFNDITVGNSTGCGTIGFNATKGWDAVTGLGTPNFGVLKELVLADKDTDC</sequence>
<dbReference type="OrthoDB" id="409122at2759"/>
<keyword evidence="10 15" id="KW-0720">Serine protease</keyword>
<name>D8PQM8_SCHCM</name>
<keyword evidence="12" id="KW-0843">Virulence</keyword>
<comment type="subcellular location">
    <subcellularLocation>
        <location evidence="3">Secreted</location>
        <location evidence="3">Extracellular space</location>
    </subcellularLocation>
</comment>
<evidence type="ECO:0000256" key="6">
    <source>
        <dbReference type="ARBA" id="ARBA00022670"/>
    </source>
</evidence>
<evidence type="ECO:0000256" key="10">
    <source>
        <dbReference type="ARBA" id="ARBA00022825"/>
    </source>
</evidence>
<dbReference type="KEGG" id="scm:SCHCO_02499350"/>
<feature type="domain" description="Peptidase S53" evidence="17">
    <location>
        <begin position="220"/>
        <end position="603"/>
    </location>
</feature>
<dbReference type="Pfam" id="PF09286">
    <property type="entry name" value="Pro-kuma_activ"/>
    <property type="match status" value="1"/>
</dbReference>
<keyword evidence="19" id="KW-1185">Reference proteome</keyword>
<dbReference type="GO" id="GO:0004252">
    <property type="term" value="F:serine-type endopeptidase activity"/>
    <property type="evidence" value="ECO:0007669"/>
    <property type="project" value="UniProtKB-UniRule"/>
</dbReference>
<dbReference type="VEuPathDB" id="FungiDB:SCHCODRAFT_02499350"/>
<dbReference type="GO" id="GO:0006508">
    <property type="term" value="P:proteolysis"/>
    <property type="evidence" value="ECO:0007669"/>
    <property type="project" value="UniProtKB-KW"/>
</dbReference>
<feature type="chain" id="PRO_5003120190" description="tripeptidyl-peptidase II" evidence="16">
    <location>
        <begin position="18"/>
        <end position="608"/>
    </location>
</feature>
<dbReference type="Gene3D" id="3.40.50.200">
    <property type="entry name" value="Peptidase S8/S53 domain"/>
    <property type="match status" value="1"/>
</dbReference>
<keyword evidence="8 16" id="KW-0732">Signal</keyword>
<gene>
    <name evidence="18" type="ORF">SCHCODRAFT_80323</name>
</gene>
<evidence type="ECO:0000256" key="2">
    <source>
        <dbReference type="ARBA" id="ARBA00002451"/>
    </source>
</evidence>
<comment type="catalytic activity">
    <reaction evidence="1">
        <text>Release of an N-terminal tripeptide from a polypeptide.</text>
        <dbReference type="EC" id="3.4.14.10"/>
    </reaction>
</comment>
<protein>
    <recommendedName>
        <fullName evidence="4">tripeptidyl-peptidase II</fullName>
        <ecNumber evidence="4">3.4.14.10</ecNumber>
    </recommendedName>
</protein>
<dbReference type="GO" id="GO:0008240">
    <property type="term" value="F:tripeptidyl-peptidase activity"/>
    <property type="evidence" value="ECO:0007669"/>
    <property type="project" value="UniProtKB-EC"/>
</dbReference>
<evidence type="ECO:0000256" key="7">
    <source>
        <dbReference type="ARBA" id="ARBA00022723"/>
    </source>
</evidence>
<evidence type="ECO:0000256" key="11">
    <source>
        <dbReference type="ARBA" id="ARBA00022837"/>
    </source>
</evidence>
<dbReference type="GO" id="GO:0005576">
    <property type="term" value="C:extracellular region"/>
    <property type="evidence" value="ECO:0007669"/>
    <property type="project" value="UniProtKB-SubCell"/>
</dbReference>
<dbReference type="InParanoid" id="D8PQM8"/>
<feature type="signal peptide" evidence="16">
    <location>
        <begin position="1"/>
        <end position="17"/>
    </location>
</feature>
<dbReference type="PANTHER" id="PTHR14218:SF15">
    <property type="entry name" value="TRIPEPTIDYL-PEPTIDASE 1"/>
    <property type="match status" value="1"/>
</dbReference>
<dbReference type="SUPFAM" id="SSF54897">
    <property type="entry name" value="Protease propeptides/inhibitors"/>
    <property type="match status" value="1"/>
</dbReference>
<keyword evidence="13" id="KW-0865">Zymogen</keyword>
<dbReference type="CDD" id="cd11377">
    <property type="entry name" value="Pro-peptidase_S53"/>
    <property type="match status" value="1"/>
</dbReference>
<dbReference type="eggNOG" id="ENOG502QR6D">
    <property type="taxonomic scope" value="Eukaryota"/>
</dbReference>
<dbReference type="InterPro" id="IPR036852">
    <property type="entry name" value="Peptidase_S8/S53_dom_sf"/>
</dbReference>
<keyword evidence="6 15" id="KW-0645">Protease</keyword>
<dbReference type="OMA" id="GRPNMEV"/>
<accession>D8PQM8</accession>
<dbReference type="HOGENOM" id="CLU_013783_3_0_1"/>
<dbReference type="EMBL" id="GL377302">
    <property type="protein sequence ID" value="EFJ03094.1"/>
    <property type="molecule type" value="Genomic_DNA"/>
</dbReference>
<keyword evidence="14" id="KW-0325">Glycoprotein</keyword>
<feature type="active site" description="Charge relay system" evidence="15">
    <location>
        <position position="520"/>
    </location>
</feature>
<evidence type="ECO:0000256" key="9">
    <source>
        <dbReference type="ARBA" id="ARBA00022801"/>
    </source>
</evidence>
<evidence type="ECO:0000256" key="5">
    <source>
        <dbReference type="ARBA" id="ARBA00022525"/>
    </source>
</evidence>
<evidence type="ECO:0000256" key="16">
    <source>
        <dbReference type="SAM" id="SignalP"/>
    </source>
</evidence>
<dbReference type="EC" id="3.4.14.10" evidence="4"/>
<comment type="function">
    <text evidence="2">Secreted tripeptidyl-peptidase which degrades proteins at acidic pHs and is involved in virulence.</text>
</comment>
<evidence type="ECO:0000256" key="1">
    <source>
        <dbReference type="ARBA" id="ARBA00001910"/>
    </source>
</evidence>
<reference evidence="18 19" key="1">
    <citation type="journal article" date="2010" name="Nat. Biotechnol.">
        <title>Genome sequence of the model mushroom Schizophyllum commune.</title>
        <authorList>
            <person name="Ohm R.A."/>
            <person name="de Jong J.F."/>
            <person name="Lugones L.G."/>
            <person name="Aerts A."/>
            <person name="Kothe E."/>
            <person name="Stajich J.E."/>
            <person name="de Vries R.P."/>
            <person name="Record E."/>
            <person name="Levasseur A."/>
            <person name="Baker S.E."/>
            <person name="Bartholomew K.A."/>
            <person name="Coutinho P.M."/>
            <person name="Erdmann S."/>
            <person name="Fowler T.J."/>
            <person name="Gathman A.C."/>
            <person name="Lombard V."/>
            <person name="Henrissat B."/>
            <person name="Knabe N."/>
            <person name="Kuees U."/>
            <person name="Lilly W.W."/>
            <person name="Lindquist E."/>
            <person name="Lucas S."/>
            <person name="Magnuson J.K."/>
            <person name="Piumi F."/>
            <person name="Raudaskoski M."/>
            <person name="Salamov A."/>
            <person name="Schmutz J."/>
            <person name="Schwarze F.W.M.R."/>
            <person name="vanKuyk P.A."/>
            <person name="Horton J.S."/>
            <person name="Grigoriev I.V."/>
            <person name="Woesten H.A.B."/>
        </authorList>
    </citation>
    <scope>NUCLEOTIDE SEQUENCE [LARGE SCALE GENOMIC DNA]</scope>
    <source>
        <strain evidence="19">H4-8 / FGSC 9210</strain>
    </source>
</reference>
<dbReference type="Proteomes" id="UP000007431">
    <property type="component" value="Unassembled WGS sequence"/>
</dbReference>
<keyword evidence="5" id="KW-0964">Secreted</keyword>
<feature type="binding site" evidence="15">
    <location>
        <position position="581"/>
    </location>
    <ligand>
        <name>Ca(2+)</name>
        <dbReference type="ChEBI" id="CHEBI:29108"/>
    </ligand>
</feature>
<evidence type="ECO:0000259" key="17">
    <source>
        <dbReference type="PROSITE" id="PS51695"/>
    </source>
</evidence>
<keyword evidence="7 15" id="KW-0479">Metal-binding</keyword>
<feature type="binding site" evidence="15">
    <location>
        <position position="563"/>
    </location>
    <ligand>
        <name>Ca(2+)</name>
        <dbReference type="ChEBI" id="CHEBI:29108"/>
    </ligand>
</feature>
<organism evidence="19">
    <name type="scientific">Schizophyllum commune (strain H4-8 / FGSC 9210)</name>
    <name type="common">Split gill fungus</name>
    <dbReference type="NCBI Taxonomy" id="578458"/>
    <lineage>
        <taxon>Eukaryota</taxon>
        <taxon>Fungi</taxon>
        <taxon>Dikarya</taxon>
        <taxon>Basidiomycota</taxon>
        <taxon>Agaricomycotina</taxon>
        <taxon>Agaricomycetes</taxon>
        <taxon>Agaricomycetidae</taxon>
        <taxon>Agaricales</taxon>
        <taxon>Schizophyllaceae</taxon>
        <taxon>Schizophyllum</taxon>
    </lineage>
</organism>
<evidence type="ECO:0000256" key="15">
    <source>
        <dbReference type="PROSITE-ProRule" id="PRU01032"/>
    </source>
</evidence>
<dbReference type="AlphaFoldDB" id="D8PQM8"/>
<feature type="binding site" evidence="15">
    <location>
        <position position="583"/>
    </location>
    <ligand>
        <name>Ca(2+)</name>
        <dbReference type="ChEBI" id="CHEBI:29108"/>
    </ligand>
</feature>
<dbReference type="GeneID" id="9587977"/>
<feature type="active site" description="Charge relay system" evidence="15">
    <location>
        <position position="300"/>
    </location>
</feature>
<evidence type="ECO:0000256" key="13">
    <source>
        <dbReference type="ARBA" id="ARBA00023145"/>
    </source>
</evidence>
<dbReference type="SUPFAM" id="SSF52743">
    <property type="entry name" value="Subtilisin-like"/>
    <property type="match status" value="1"/>
</dbReference>